<reference evidence="10 11" key="1">
    <citation type="submission" date="2020-02" db="EMBL/GenBank/DDBJ databases">
        <title>Bird 10,000 Genomes (B10K) Project - Family phase.</title>
        <authorList>
            <person name="Zhang G."/>
        </authorList>
    </citation>
    <scope>NUCLEOTIDE SEQUENCE [LARGE SCALE GENOMIC DNA]</scope>
    <source>
        <strain evidence="10">B10K-DU-002-70</strain>
        <tissue evidence="10">Muscle</tissue>
    </source>
</reference>
<feature type="non-terminal residue" evidence="10">
    <location>
        <position position="1"/>
    </location>
</feature>
<dbReference type="GO" id="GO:0005886">
    <property type="term" value="C:plasma membrane"/>
    <property type="evidence" value="ECO:0007669"/>
    <property type="project" value="TreeGrafter"/>
</dbReference>
<dbReference type="Gene3D" id="1.20.1070.10">
    <property type="entry name" value="Rhodopsin 7-helix transmembrane proteins"/>
    <property type="match status" value="1"/>
</dbReference>
<dbReference type="GO" id="GO:0004930">
    <property type="term" value="F:G protein-coupled receptor activity"/>
    <property type="evidence" value="ECO:0007669"/>
    <property type="project" value="InterPro"/>
</dbReference>
<dbReference type="PROSITE" id="PS50262">
    <property type="entry name" value="G_PROTEIN_RECEP_F1_2"/>
    <property type="match status" value="1"/>
</dbReference>
<keyword evidence="5 8" id="KW-1133">Transmembrane helix</keyword>
<organism evidence="10 11">
    <name type="scientific">Scopus umbretta</name>
    <name type="common">Hammerkop</name>
    <dbReference type="NCBI Taxonomy" id="33581"/>
    <lineage>
        <taxon>Eukaryota</taxon>
        <taxon>Metazoa</taxon>
        <taxon>Chordata</taxon>
        <taxon>Craniata</taxon>
        <taxon>Vertebrata</taxon>
        <taxon>Euteleostomi</taxon>
        <taxon>Archelosauria</taxon>
        <taxon>Archosauria</taxon>
        <taxon>Dinosauria</taxon>
        <taxon>Saurischia</taxon>
        <taxon>Theropoda</taxon>
        <taxon>Coelurosauria</taxon>
        <taxon>Aves</taxon>
        <taxon>Neognathae</taxon>
        <taxon>Neoaves</taxon>
        <taxon>Aequornithes</taxon>
        <taxon>Pelecaniformes</taxon>
        <taxon>Scopidae</taxon>
        <taxon>Scopus</taxon>
    </lineage>
</organism>
<dbReference type="PRINTS" id="PR00245">
    <property type="entry name" value="OLFACTORYR"/>
</dbReference>
<sequence length="289" mass="32526">SNSSLLRPSTFLLRGIPGMENGHVWLAVPFCCMYVTSILGNSAILFVIKAEHSLHESTYLFLCMLTIAELGVSLSTLSTVLNMLLFHSQEIRFDACLSQMFFVHYFSILDSGVLWAMAFDCFMAIYSPLQNESILTNPRIGVIRLGLTVRSIGLLLPLPIFLKKLSFCRSHVMAHSFCLYPNLVQLPCTDIKVNSMCGLFVILATFGLDLLFIILCHDTVWSITSKEERFKALNSCVSHTCAVLIYYILMIVLFMVYRFGKPASSLIHVFMANIYLLVHPVLNPIIYSV</sequence>
<evidence type="ECO:0000259" key="9">
    <source>
        <dbReference type="PROSITE" id="PS50262"/>
    </source>
</evidence>
<dbReference type="InterPro" id="IPR000276">
    <property type="entry name" value="GPCR_Rhodpsn"/>
</dbReference>
<dbReference type="PRINTS" id="PR00237">
    <property type="entry name" value="GPCRRHODOPSN"/>
</dbReference>
<feature type="non-terminal residue" evidence="10">
    <location>
        <position position="289"/>
    </location>
</feature>
<feature type="domain" description="G-protein coupled receptors family 1 profile" evidence="9">
    <location>
        <begin position="40"/>
        <end position="287"/>
    </location>
</feature>
<keyword evidence="2" id="KW-0716">Sensory transduction</keyword>
<evidence type="ECO:0000256" key="8">
    <source>
        <dbReference type="SAM" id="Phobius"/>
    </source>
</evidence>
<evidence type="ECO:0000313" key="10">
    <source>
        <dbReference type="EMBL" id="NXX55240.1"/>
    </source>
</evidence>
<comment type="caution">
    <text evidence="10">The sequence shown here is derived from an EMBL/GenBank/DDBJ whole genome shotgun (WGS) entry which is preliminary data.</text>
</comment>
<keyword evidence="3 8" id="KW-0812">Transmembrane</keyword>
<proteinExistence type="predicted"/>
<feature type="transmembrane region" description="Helical" evidence="8">
    <location>
        <begin position="266"/>
        <end position="287"/>
    </location>
</feature>
<dbReference type="OrthoDB" id="10254436at2759"/>
<comment type="subcellular location">
    <subcellularLocation>
        <location evidence="1">Membrane</location>
        <topology evidence="1">Multi-pass membrane protein</topology>
    </subcellularLocation>
</comment>
<feature type="transmembrane region" description="Helical" evidence="8">
    <location>
        <begin position="141"/>
        <end position="162"/>
    </location>
</feature>
<evidence type="ECO:0000256" key="7">
    <source>
        <dbReference type="ARBA" id="ARBA00023224"/>
    </source>
</evidence>
<keyword evidence="7" id="KW-0807">Transducer</keyword>
<name>A0A7L4HSJ4_SCOUM</name>
<feature type="transmembrane region" description="Helical" evidence="8">
    <location>
        <begin position="24"/>
        <end position="47"/>
    </location>
</feature>
<dbReference type="PANTHER" id="PTHR26450:SF104">
    <property type="entry name" value="OLFACTORY RECEPTOR"/>
    <property type="match status" value="1"/>
</dbReference>
<keyword evidence="11" id="KW-1185">Reference proteome</keyword>
<protein>
    <submittedName>
        <fullName evidence="10">O51G2 protein</fullName>
    </submittedName>
</protein>
<evidence type="ECO:0000256" key="2">
    <source>
        <dbReference type="ARBA" id="ARBA00022606"/>
    </source>
</evidence>
<gene>
    <name evidence="10" type="primary">Or51g2_0</name>
    <name evidence="10" type="ORF">SCOUMB_R06344</name>
</gene>
<accession>A0A7L4HSJ4</accession>
<evidence type="ECO:0000256" key="5">
    <source>
        <dbReference type="ARBA" id="ARBA00022989"/>
    </source>
</evidence>
<dbReference type="SUPFAM" id="SSF81321">
    <property type="entry name" value="Family A G protein-coupled receptor-like"/>
    <property type="match status" value="1"/>
</dbReference>
<dbReference type="Proteomes" id="UP000539032">
    <property type="component" value="Unassembled WGS sequence"/>
</dbReference>
<dbReference type="InterPro" id="IPR000725">
    <property type="entry name" value="Olfact_rcpt"/>
</dbReference>
<dbReference type="EMBL" id="VZTL01021843">
    <property type="protein sequence ID" value="NXX55240.1"/>
    <property type="molecule type" value="Genomic_DNA"/>
</dbReference>
<evidence type="ECO:0000256" key="1">
    <source>
        <dbReference type="ARBA" id="ARBA00004141"/>
    </source>
</evidence>
<dbReference type="Pfam" id="PF13853">
    <property type="entry name" value="7tm_4"/>
    <property type="match status" value="1"/>
</dbReference>
<evidence type="ECO:0000256" key="4">
    <source>
        <dbReference type="ARBA" id="ARBA00022725"/>
    </source>
</evidence>
<evidence type="ECO:0000256" key="3">
    <source>
        <dbReference type="ARBA" id="ARBA00022692"/>
    </source>
</evidence>
<dbReference type="AlphaFoldDB" id="A0A7L4HSJ4"/>
<evidence type="ECO:0000313" key="11">
    <source>
        <dbReference type="Proteomes" id="UP000539032"/>
    </source>
</evidence>
<dbReference type="InterPro" id="IPR017452">
    <property type="entry name" value="GPCR_Rhodpsn_7TM"/>
</dbReference>
<feature type="transmembrane region" description="Helical" evidence="8">
    <location>
        <begin position="236"/>
        <end position="260"/>
    </location>
</feature>
<dbReference type="InterPro" id="IPR050402">
    <property type="entry name" value="OR51/52/56-like"/>
</dbReference>
<dbReference type="GO" id="GO:0004984">
    <property type="term" value="F:olfactory receptor activity"/>
    <property type="evidence" value="ECO:0007669"/>
    <property type="project" value="InterPro"/>
</dbReference>
<feature type="transmembrane region" description="Helical" evidence="8">
    <location>
        <begin position="59"/>
        <end position="85"/>
    </location>
</feature>
<keyword evidence="6 8" id="KW-0472">Membrane</keyword>
<dbReference type="PANTHER" id="PTHR26450">
    <property type="entry name" value="OLFACTORY RECEPTOR 56B1-RELATED"/>
    <property type="match status" value="1"/>
</dbReference>
<evidence type="ECO:0000256" key="6">
    <source>
        <dbReference type="ARBA" id="ARBA00023136"/>
    </source>
</evidence>
<feature type="transmembrane region" description="Helical" evidence="8">
    <location>
        <begin position="193"/>
        <end position="215"/>
    </location>
</feature>
<keyword evidence="4" id="KW-0552">Olfaction</keyword>
<feature type="transmembrane region" description="Helical" evidence="8">
    <location>
        <begin position="105"/>
        <end position="129"/>
    </location>
</feature>